<proteinExistence type="predicted"/>
<keyword evidence="2" id="KW-1185">Reference proteome</keyword>
<dbReference type="EMBL" id="KK115189">
    <property type="protein sequence ID" value="KFM64390.1"/>
    <property type="molecule type" value="Genomic_DNA"/>
</dbReference>
<protein>
    <submittedName>
        <fullName evidence="1">Uncharacterized protein</fullName>
    </submittedName>
</protein>
<feature type="non-terminal residue" evidence="1">
    <location>
        <position position="81"/>
    </location>
</feature>
<accession>A0A087TH01</accession>
<gene>
    <name evidence="1" type="ORF">X975_15890</name>
</gene>
<evidence type="ECO:0000313" key="1">
    <source>
        <dbReference type="EMBL" id="KFM64390.1"/>
    </source>
</evidence>
<dbReference type="AlphaFoldDB" id="A0A087TH01"/>
<organism evidence="1 2">
    <name type="scientific">Stegodyphus mimosarum</name>
    <name type="common">African social velvet spider</name>
    <dbReference type="NCBI Taxonomy" id="407821"/>
    <lineage>
        <taxon>Eukaryota</taxon>
        <taxon>Metazoa</taxon>
        <taxon>Ecdysozoa</taxon>
        <taxon>Arthropoda</taxon>
        <taxon>Chelicerata</taxon>
        <taxon>Arachnida</taxon>
        <taxon>Araneae</taxon>
        <taxon>Araneomorphae</taxon>
        <taxon>Entelegynae</taxon>
        <taxon>Eresoidea</taxon>
        <taxon>Eresidae</taxon>
        <taxon>Stegodyphus</taxon>
    </lineage>
</organism>
<reference evidence="1 2" key="1">
    <citation type="submission" date="2013-11" db="EMBL/GenBank/DDBJ databases">
        <title>Genome sequencing of Stegodyphus mimosarum.</title>
        <authorList>
            <person name="Bechsgaard J."/>
        </authorList>
    </citation>
    <scope>NUCLEOTIDE SEQUENCE [LARGE SCALE GENOMIC DNA]</scope>
</reference>
<evidence type="ECO:0000313" key="2">
    <source>
        <dbReference type="Proteomes" id="UP000054359"/>
    </source>
</evidence>
<dbReference type="Proteomes" id="UP000054359">
    <property type="component" value="Unassembled WGS sequence"/>
</dbReference>
<name>A0A087TH01_STEMI</name>
<sequence>MFEISLLFSDIEFKEEILLLHRPNENLMFLTEVMSLHSCQGKKFLEILVLGMLHIYVPSLDQYEAHFLLQITSSIFAALTE</sequence>